<protein>
    <submittedName>
        <fullName evidence="3">Uncharacterized protein</fullName>
    </submittedName>
</protein>
<accession>A0A915HJI4</accession>
<dbReference type="Proteomes" id="UP000887565">
    <property type="component" value="Unplaced"/>
</dbReference>
<reference evidence="3" key="1">
    <citation type="submission" date="2022-11" db="UniProtKB">
        <authorList>
            <consortium name="WormBaseParasite"/>
        </authorList>
    </citation>
    <scope>IDENTIFICATION</scope>
</reference>
<dbReference type="WBParaSite" id="nRc.2.0.1.t01486-RA">
    <property type="protein sequence ID" value="nRc.2.0.1.t01486-RA"/>
    <property type="gene ID" value="nRc.2.0.1.g01486"/>
</dbReference>
<organism evidence="2 3">
    <name type="scientific">Romanomermis culicivorax</name>
    <name type="common">Nematode worm</name>
    <dbReference type="NCBI Taxonomy" id="13658"/>
    <lineage>
        <taxon>Eukaryota</taxon>
        <taxon>Metazoa</taxon>
        <taxon>Ecdysozoa</taxon>
        <taxon>Nematoda</taxon>
        <taxon>Enoplea</taxon>
        <taxon>Dorylaimia</taxon>
        <taxon>Mermithida</taxon>
        <taxon>Mermithoidea</taxon>
        <taxon>Mermithidae</taxon>
        <taxon>Romanomermis</taxon>
    </lineage>
</organism>
<feature type="region of interest" description="Disordered" evidence="1">
    <location>
        <begin position="1"/>
        <end position="22"/>
    </location>
</feature>
<dbReference type="AlphaFoldDB" id="A0A915HJI4"/>
<name>A0A915HJI4_ROMCU</name>
<sequence length="76" mass="8865">MCASSAISNDLMSQHANTGSGNFTSTLYRKMLRFSSMCRFLCDVKKYLVENHKRYKLHQHAYGYQRCTKFGNTMQK</sequence>
<keyword evidence="2" id="KW-1185">Reference proteome</keyword>
<evidence type="ECO:0000313" key="3">
    <source>
        <dbReference type="WBParaSite" id="nRc.2.0.1.t01486-RA"/>
    </source>
</evidence>
<proteinExistence type="predicted"/>
<evidence type="ECO:0000313" key="2">
    <source>
        <dbReference type="Proteomes" id="UP000887565"/>
    </source>
</evidence>
<evidence type="ECO:0000256" key="1">
    <source>
        <dbReference type="SAM" id="MobiDB-lite"/>
    </source>
</evidence>